<feature type="region of interest" description="Disordered" evidence="1">
    <location>
        <begin position="1105"/>
        <end position="1134"/>
    </location>
</feature>
<reference evidence="4 5" key="1">
    <citation type="submission" date="2019-12" db="EMBL/GenBank/DDBJ databases">
        <title>Corynebacterium sp. nov., isolated from feces of the Anser Albifrons in China.</title>
        <authorList>
            <person name="Liu Q."/>
        </authorList>
    </citation>
    <scope>NUCLEOTIDE SEQUENCE [LARGE SCALE GENOMIC DNA]</scope>
    <source>
        <strain evidence="4 5">23H37-10</strain>
    </source>
</reference>
<keyword evidence="2" id="KW-1133">Transmembrane helix</keyword>
<keyword evidence="5" id="KW-1185">Reference proteome</keyword>
<dbReference type="Proteomes" id="UP000515275">
    <property type="component" value="Chromosome"/>
</dbReference>
<protein>
    <submittedName>
        <fullName evidence="4">DUF3367 domain-containing protein</fullName>
    </submittedName>
</protein>
<feature type="region of interest" description="Disordered" evidence="1">
    <location>
        <begin position="787"/>
        <end position="814"/>
    </location>
</feature>
<feature type="transmembrane region" description="Helical" evidence="2">
    <location>
        <begin position="1140"/>
        <end position="1159"/>
    </location>
</feature>
<dbReference type="KEGG" id="cans:GP473_00740"/>
<feature type="transmembrane region" description="Helical" evidence="2">
    <location>
        <begin position="1171"/>
        <end position="1188"/>
    </location>
</feature>
<feature type="domain" description="Alpha-(1-&gt;3)-arabinofuranosyltransferase N-terminal GT-C" evidence="3">
    <location>
        <begin position="13"/>
        <end position="690"/>
    </location>
</feature>
<dbReference type="InterPro" id="IPR021798">
    <property type="entry name" value="AftD_N"/>
</dbReference>
<dbReference type="EMBL" id="CP046883">
    <property type="protein sequence ID" value="QNH95421.1"/>
    <property type="molecule type" value="Genomic_DNA"/>
</dbReference>
<dbReference type="AlphaFoldDB" id="A0A7G7YLQ1"/>
<name>A0A7G7YLQ1_9CORY</name>
<organism evidence="4 5">
    <name type="scientific">Corynebacterium anserum</name>
    <dbReference type="NCBI Taxonomy" id="2684406"/>
    <lineage>
        <taxon>Bacteria</taxon>
        <taxon>Bacillati</taxon>
        <taxon>Actinomycetota</taxon>
        <taxon>Actinomycetes</taxon>
        <taxon>Mycobacteriales</taxon>
        <taxon>Corynebacteriaceae</taxon>
        <taxon>Corynebacterium</taxon>
    </lineage>
</organism>
<feature type="compositionally biased region" description="Polar residues" evidence="1">
    <location>
        <begin position="792"/>
        <end position="814"/>
    </location>
</feature>
<evidence type="ECO:0000313" key="5">
    <source>
        <dbReference type="Proteomes" id="UP000515275"/>
    </source>
</evidence>
<feature type="transmembrane region" description="Helical" evidence="2">
    <location>
        <begin position="168"/>
        <end position="196"/>
    </location>
</feature>
<keyword evidence="2" id="KW-0472">Membrane</keyword>
<evidence type="ECO:0000256" key="2">
    <source>
        <dbReference type="SAM" id="Phobius"/>
    </source>
</evidence>
<dbReference type="RefSeq" id="WP_186276961.1">
    <property type="nucleotide sequence ID" value="NZ_CP046883.1"/>
</dbReference>
<dbReference type="Pfam" id="PF11847">
    <property type="entry name" value="GT-C_AftD"/>
    <property type="match status" value="1"/>
</dbReference>
<evidence type="ECO:0000259" key="3">
    <source>
        <dbReference type="Pfam" id="PF11847"/>
    </source>
</evidence>
<feature type="transmembrane region" description="Helical" evidence="2">
    <location>
        <begin position="1070"/>
        <end position="1091"/>
    </location>
</feature>
<proteinExistence type="predicted"/>
<feature type="transmembrane region" description="Helical" evidence="2">
    <location>
        <begin position="86"/>
        <end position="106"/>
    </location>
</feature>
<feature type="transmembrane region" description="Helical" evidence="2">
    <location>
        <begin position="127"/>
        <end position="148"/>
    </location>
</feature>
<evidence type="ECO:0000313" key="4">
    <source>
        <dbReference type="EMBL" id="QNH95421.1"/>
    </source>
</evidence>
<gene>
    <name evidence="4" type="ORF">GP473_00740</name>
</gene>
<feature type="transmembrane region" description="Helical" evidence="2">
    <location>
        <begin position="314"/>
        <end position="338"/>
    </location>
</feature>
<sequence>MTHRAWFFWFLAWLLFAFLQAPGLTVADTKHDLTANPWGFLGQALSPWTDVFPLGQLQNQAYGYLFPQGLFFALFSWAPDWITQRLWWALLLCLAFSGMVKVLECAGIGSRGSRVLAGVLYALSPRILTTLGAISSEAWVVAIAPWVLVPVICMAESRRPAYIRLMALSSALAILCLGAVNAVATVVVVIPALVWWISSVTRKTSRKAALRFGAWWVPASIFAAFWWVGPLLVLGAYSPPFTDFIESSKLTTRWLNVLEVLRGTTSWTPFLSTERVGGYALATQPVFIVSTLLVALIGLWGLAQRTMPQARRWLTILAIGALAMILAFEPFSPVAGTYRNFLDGAGAALRNLHKFDPVVRLALMAGFSHALRNIQWPGTSGSRWRLWFNPEKNPTVVRAIATTLLVVLATAPGWSGRIAPEDGFTRVPSYWQEAADWLNDNADGVNQADHQVARTMILPKARFARQTWGNTRDEPAQPLLDVPWVVRDSVPLVQPEAIRGLDGVQRELESGAAIPTLAATLWNQGVGQLLVRTDLTKSSDTPGSKGIVRTIETSGGFKEVASFGDGQGGDGKSPAIRIFHVQPPQFGDFSQAMGTAGDLRIVDRDQVETVAAGPESMSRLDQADAALGRTGAARTRLLAGEDNPDGNATSAQDLQTITDTPAVRDHNYGNVTNADSDIRSKDDRHQIFNPVTDYPVRGADTLTQVEGHGAVIASSSAADPTGFGGATTISGLNAAVDGEKETAWRPSQGNTSGEWLELHTPDSHRSFYLTFTTQGSPARVQVSSLKRDAESNPYSNKETQEEIQTSTTVTTSPKNPTKVALPIAEANAVRITILTAFGDFGISELKLVDGRTGEDYTPTRTITVPEFGMATQAEGRTVNRWVFGQEIAEGVMKRTFTLPERSGGMGVAPNGSTALLVQADSCTTDTPDTADSAITIDGEDHTCGQVVELTPGQHTVSSTHRWVSLSVAEPLYAQAVMNAGVALPVLTTTSGGDSTLDGDEFDIPASAKDRIIFTPSDTNTARKGTLHAADGTSLELKPITVNGWQQGWIIPAGASGTFSVNFAATTIYQGWLAVGLLLALIVVTVWLFMIIRHCGLLSEERRHRDAKLSTPSQPPAAESAENTTPAPKPSLFRRRTPRTYLGGVFWGTSALATIVAARGNWGTPSYAGDSWWVNGCLSIALITVYLAHSRFFRR</sequence>
<feature type="transmembrane region" description="Helical" evidence="2">
    <location>
        <begin position="208"/>
        <end position="228"/>
    </location>
</feature>
<evidence type="ECO:0000256" key="1">
    <source>
        <dbReference type="SAM" id="MobiDB-lite"/>
    </source>
</evidence>
<keyword evidence="2" id="KW-0812">Transmembrane</keyword>
<accession>A0A7G7YLQ1</accession>
<feature type="transmembrane region" description="Helical" evidence="2">
    <location>
        <begin position="279"/>
        <end position="302"/>
    </location>
</feature>
<dbReference type="GO" id="GO:0016740">
    <property type="term" value="F:transferase activity"/>
    <property type="evidence" value="ECO:0007669"/>
    <property type="project" value="InterPro"/>
</dbReference>